<dbReference type="STRING" id="142588.SAMN04488559_13310"/>
<accession>A0A1H9UJD3</accession>
<proteinExistence type="predicted"/>
<evidence type="ECO:0000256" key="1">
    <source>
        <dbReference type="SAM" id="MobiDB-lite"/>
    </source>
</evidence>
<evidence type="ECO:0000313" key="2">
    <source>
        <dbReference type="EMBL" id="SES09472.1"/>
    </source>
</evidence>
<name>A0A1H9UJD3_9LACT</name>
<feature type="region of interest" description="Disordered" evidence="1">
    <location>
        <begin position="33"/>
        <end position="52"/>
    </location>
</feature>
<keyword evidence="3" id="KW-1185">Reference proteome</keyword>
<feature type="compositionally biased region" description="Basic and acidic residues" evidence="1">
    <location>
        <begin position="37"/>
        <end position="52"/>
    </location>
</feature>
<evidence type="ECO:0000313" key="3">
    <source>
        <dbReference type="Proteomes" id="UP000198948"/>
    </source>
</evidence>
<reference evidence="2 3" key="1">
    <citation type="submission" date="2016-10" db="EMBL/GenBank/DDBJ databases">
        <authorList>
            <person name="de Groot N.N."/>
        </authorList>
    </citation>
    <scope>NUCLEOTIDE SEQUENCE [LARGE SCALE GENOMIC DNA]</scope>
    <source>
        <strain evidence="2 3">DSM 13760</strain>
    </source>
</reference>
<dbReference type="RefSeq" id="WP_092654286.1">
    <property type="nucleotide sequence ID" value="NZ_FOHA01000033.1"/>
</dbReference>
<protein>
    <submittedName>
        <fullName evidence="2">Uncharacterized protein</fullName>
    </submittedName>
</protein>
<dbReference type="EMBL" id="FOHA01000033">
    <property type="protein sequence ID" value="SES09472.1"/>
    <property type="molecule type" value="Genomic_DNA"/>
</dbReference>
<gene>
    <name evidence="2" type="ORF">SAMN04488559_13310</name>
</gene>
<dbReference type="AlphaFoldDB" id="A0A1H9UJD3"/>
<organism evidence="2 3">
    <name type="scientific">Isobaculum melis</name>
    <dbReference type="NCBI Taxonomy" id="142588"/>
    <lineage>
        <taxon>Bacteria</taxon>
        <taxon>Bacillati</taxon>
        <taxon>Bacillota</taxon>
        <taxon>Bacilli</taxon>
        <taxon>Lactobacillales</taxon>
        <taxon>Carnobacteriaceae</taxon>
        <taxon>Isobaculum</taxon>
    </lineage>
</organism>
<sequence length="116" mass="13419">MSNSENILLEMREIKIKKERMQDYVTQLNTKHISSKHVREDRDTTKMSGKKYDEQHEATKTIITTCVDKVKAEKEHAVHELNKKIMAYDVKLLTLGANYGLAVLAEEAEKSKNKEK</sequence>
<dbReference type="Proteomes" id="UP000198948">
    <property type="component" value="Unassembled WGS sequence"/>
</dbReference>